<keyword evidence="2" id="KW-1133">Transmembrane helix</keyword>
<evidence type="ECO:0000259" key="3">
    <source>
        <dbReference type="Pfam" id="PF20182"/>
    </source>
</evidence>
<dbReference type="EMBL" id="QJKF01000005">
    <property type="protein sequence ID" value="PXX64315.1"/>
    <property type="molecule type" value="Genomic_DNA"/>
</dbReference>
<gene>
    <name evidence="4" type="ORF">DFR70_105500</name>
</gene>
<dbReference type="InterPro" id="IPR050039">
    <property type="entry name" value="MAB_1171c-like"/>
</dbReference>
<comment type="caution">
    <text evidence="4">The sequence shown here is derived from an EMBL/GenBank/DDBJ whole genome shotgun (WGS) entry which is preliminary data.</text>
</comment>
<feature type="transmembrane region" description="Helical" evidence="2">
    <location>
        <begin position="132"/>
        <end position="151"/>
    </location>
</feature>
<protein>
    <recommendedName>
        <fullName evidence="3">DUF6545 domain-containing protein</fullName>
    </recommendedName>
</protein>
<reference evidence="4 5" key="1">
    <citation type="submission" date="2018-05" db="EMBL/GenBank/DDBJ databases">
        <title>Genomic Encyclopedia of Type Strains, Phase IV (KMG-IV): sequencing the most valuable type-strain genomes for metagenomic binning, comparative biology and taxonomic classification.</title>
        <authorList>
            <person name="Goeker M."/>
        </authorList>
    </citation>
    <scope>NUCLEOTIDE SEQUENCE [LARGE SCALE GENOMIC DNA]</scope>
    <source>
        <strain evidence="4 5">DSM 44704</strain>
    </source>
</reference>
<evidence type="ECO:0000256" key="2">
    <source>
        <dbReference type="SAM" id="Phobius"/>
    </source>
</evidence>
<dbReference type="NCBIfam" id="NF042915">
    <property type="entry name" value="MAB_1171c_fam"/>
    <property type="match status" value="1"/>
</dbReference>
<keyword evidence="2" id="KW-0812">Transmembrane</keyword>
<name>A0A318KPP7_9NOCA</name>
<dbReference type="InterPro" id="IPR046675">
    <property type="entry name" value="DUF6545"/>
</dbReference>
<evidence type="ECO:0000313" key="5">
    <source>
        <dbReference type="Proteomes" id="UP000247569"/>
    </source>
</evidence>
<feature type="compositionally biased region" description="Basic and acidic residues" evidence="1">
    <location>
        <begin position="394"/>
        <end position="403"/>
    </location>
</feature>
<accession>A0A318KPP7</accession>
<keyword evidence="2" id="KW-0472">Membrane</keyword>
<keyword evidence="5" id="KW-1185">Reference proteome</keyword>
<dbReference type="OrthoDB" id="4772902at2"/>
<dbReference type="Pfam" id="PF20182">
    <property type="entry name" value="DUF6545"/>
    <property type="match status" value="1"/>
</dbReference>
<feature type="transmembrane region" description="Helical" evidence="2">
    <location>
        <begin position="212"/>
        <end position="237"/>
    </location>
</feature>
<feature type="transmembrane region" description="Helical" evidence="2">
    <location>
        <begin position="101"/>
        <end position="120"/>
    </location>
</feature>
<feature type="region of interest" description="Disordered" evidence="1">
    <location>
        <begin position="379"/>
        <end position="403"/>
    </location>
</feature>
<proteinExistence type="predicted"/>
<feature type="transmembrane region" description="Helical" evidence="2">
    <location>
        <begin position="63"/>
        <end position="81"/>
    </location>
</feature>
<feature type="domain" description="DUF6545" evidence="3">
    <location>
        <begin position="240"/>
        <end position="373"/>
    </location>
</feature>
<organism evidence="4 5">
    <name type="scientific">Nocardia tenerifensis</name>
    <dbReference type="NCBI Taxonomy" id="228006"/>
    <lineage>
        <taxon>Bacteria</taxon>
        <taxon>Bacillati</taxon>
        <taxon>Actinomycetota</taxon>
        <taxon>Actinomycetes</taxon>
        <taxon>Mycobacteriales</taxon>
        <taxon>Nocardiaceae</taxon>
        <taxon>Nocardia</taxon>
    </lineage>
</organism>
<feature type="transmembrane region" description="Helical" evidence="2">
    <location>
        <begin position="171"/>
        <end position="192"/>
    </location>
</feature>
<feature type="transmembrane region" description="Helical" evidence="2">
    <location>
        <begin position="6"/>
        <end position="27"/>
    </location>
</feature>
<dbReference type="AlphaFoldDB" id="A0A318KPP7"/>
<feature type="transmembrane region" description="Helical" evidence="2">
    <location>
        <begin position="39"/>
        <end position="57"/>
    </location>
</feature>
<sequence>MTCLISSPVAWAAIGYLAIIVGGRLLFFRDTLVDQVLNRLYLCAVVTLLLFRCTSMPSVTGLAYQFGLGCILFTSAHLATLASAAEPELDPGTVWRRHRWYTALALAATASILVAGTSARNEGRPIELTTDWHDNIVGISFGVTLTLYTVLFSRAGLRELRSDDLAVPERLVCWIMAGVMVYLWVCEALSITQTLTGWPALGPQLPRIAANFTLTIVVTATMAAIPLMSLVVAGMGLDSAARSCRRLWPLWRDLTAAVPEIVLTPATSARTEGDATARLLRMTVEIRDALLHLGPYLPPATAVSVAPVVSARPRRGTADPATITYIHQLAHAAEARKTGLRPKSPATASQLPLLANDFATELRQLLNLARAWSAATRSTERLGSGSLSRRACPRRPESRFPPR</sequence>
<evidence type="ECO:0000313" key="4">
    <source>
        <dbReference type="EMBL" id="PXX64315.1"/>
    </source>
</evidence>
<dbReference type="RefSeq" id="WP_040737728.1">
    <property type="nucleotide sequence ID" value="NZ_QJKF01000005.1"/>
</dbReference>
<evidence type="ECO:0000256" key="1">
    <source>
        <dbReference type="SAM" id="MobiDB-lite"/>
    </source>
</evidence>
<dbReference type="Proteomes" id="UP000247569">
    <property type="component" value="Unassembled WGS sequence"/>
</dbReference>